<feature type="compositionally biased region" description="Basic and acidic residues" evidence="1">
    <location>
        <begin position="370"/>
        <end position="386"/>
    </location>
</feature>
<organism evidence="2 3">
    <name type="scientific">Anoxybacillus gonensis</name>
    <dbReference type="NCBI Taxonomy" id="198467"/>
    <lineage>
        <taxon>Bacteria</taxon>
        <taxon>Bacillati</taxon>
        <taxon>Bacillota</taxon>
        <taxon>Bacilli</taxon>
        <taxon>Bacillales</taxon>
        <taxon>Anoxybacillaceae</taxon>
        <taxon>Anoxybacillus</taxon>
    </lineage>
</organism>
<evidence type="ECO:0000313" key="2">
    <source>
        <dbReference type="EMBL" id="MDO0878786.1"/>
    </source>
</evidence>
<evidence type="ECO:0000313" key="3">
    <source>
        <dbReference type="Proteomes" id="UP001176117"/>
    </source>
</evidence>
<dbReference type="Gene3D" id="3.30.70.1790">
    <property type="entry name" value="RepB DNA-primase, N-terminal domain"/>
    <property type="match status" value="1"/>
</dbReference>
<reference evidence="2" key="1">
    <citation type="submission" date="2022-05" db="EMBL/GenBank/DDBJ databases">
        <title>Genome-based reclassification of Anoxybacillus salavatliensis Cihan et al. as a later heterotypic synonym of Anoxybacillus gonensis Belduz et al. 2003.</title>
        <authorList>
            <person name="Inan Bektas K."/>
            <person name="Guler H.I."/>
            <person name="Belduz A.O."/>
            <person name="Canakci S."/>
        </authorList>
    </citation>
    <scope>NUCLEOTIDE SEQUENCE</scope>
    <source>
        <strain evidence="2">NCIMB 13933</strain>
    </source>
</reference>
<dbReference type="Proteomes" id="UP001176117">
    <property type="component" value="Unassembled WGS sequence"/>
</dbReference>
<protein>
    <submittedName>
        <fullName evidence="2">Replication protein</fullName>
    </submittedName>
</protein>
<sequence length="438" mass="51896">MKSNGNSAKNIDKAMYHAWFHHHDADGWITVAKKTENGNFKQYHFQPEELAAELTKWLGEDVYFSQNTFYKPQRKIENIRQLRSLYVDLDFYLFNYDPSWVLGKLEHEFYGKSIPEPNILIFSGQGLVLIWLLEPVPYKALPLWQAVQNYLLEQLKELGGDPKATDAARVFRIAGSVNSKNGAEVRAEYRHDYRYELRQIQFDYLPELNEVINPAPQKKKRGRKKKVVQLFNTYKLHYARLLDIVKLVELRNYEVTGYREIICFLYRYWLCCYTNDPVEALNQTQTLNLQFTEPLPLKEVERATRSAEKAWEARNNEEANRIAIEKGYPGAGYNISNKKLIEWLDITPEEQKHLQTIIDANEKRRRKRERDRIYQEQKRRERGDMTRQEYIKQQQDKTDDKLFKLQELLEQNPKATNKELAAALGVSIRRVQQLKKEL</sequence>
<gene>
    <name evidence="2" type="ORF">NBU54_14060</name>
</gene>
<dbReference type="AlphaFoldDB" id="A0AAW7TME8"/>
<feature type="region of interest" description="Disordered" evidence="1">
    <location>
        <begin position="365"/>
        <end position="386"/>
    </location>
</feature>
<dbReference type="EMBL" id="JAMOGB010000020">
    <property type="protein sequence ID" value="MDO0878786.1"/>
    <property type="molecule type" value="Genomic_DNA"/>
</dbReference>
<accession>A0AAW7TME8</accession>
<evidence type="ECO:0000256" key="1">
    <source>
        <dbReference type="SAM" id="MobiDB-lite"/>
    </source>
</evidence>
<dbReference type="InterPro" id="IPR036388">
    <property type="entry name" value="WH-like_DNA-bd_sf"/>
</dbReference>
<proteinExistence type="predicted"/>
<name>A0AAW7TME8_9BACL</name>
<comment type="caution">
    <text evidence="2">The sequence shown here is derived from an EMBL/GenBank/DDBJ whole genome shotgun (WGS) entry which is preliminary data.</text>
</comment>
<keyword evidence="3" id="KW-1185">Reference proteome</keyword>
<dbReference type="Gene3D" id="1.10.10.10">
    <property type="entry name" value="Winged helix-like DNA-binding domain superfamily/Winged helix DNA-binding domain"/>
    <property type="match status" value="1"/>
</dbReference>